<dbReference type="InterPro" id="IPR002999">
    <property type="entry name" value="Tudor"/>
</dbReference>
<dbReference type="SMART" id="SM00333">
    <property type="entry name" value="TUDOR"/>
    <property type="match status" value="2"/>
</dbReference>
<accession>A0A1D2MXE3</accession>
<comment type="caution">
    <text evidence="2">The sequence shown here is derived from an EMBL/GenBank/DDBJ whole genome shotgun (WGS) entry which is preliminary data.</text>
</comment>
<dbReference type="AlphaFoldDB" id="A0A1D2MXE3"/>
<dbReference type="PANTHER" id="PTHR22948">
    <property type="entry name" value="TUDOR DOMAIN CONTAINING PROTEIN"/>
    <property type="match status" value="1"/>
</dbReference>
<dbReference type="Pfam" id="PF00567">
    <property type="entry name" value="TUDOR"/>
    <property type="match status" value="2"/>
</dbReference>
<dbReference type="PANTHER" id="PTHR22948:SF29">
    <property type="entry name" value="FI02030P-RELATED"/>
    <property type="match status" value="1"/>
</dbReference>
<dbReference type="OrthoDB" id="10034606at2759"/>
<feature type="domain" description="Tudor" evidence="1">
    <location>
        <begin position="415"/>
        <end position="472"/>
    </location>
</feature>
<organism evidence="2 3">
    <name type="scientific">Orchesella cincta</name>
    <name type="common">Springtail</name>
    <name type="synonym">Podura cincta</name>
    <dbReference type="NCBI Taxonomy" id="48709"/>
    <lineage>
        <taxon>Eukaryota</taxon>
        <taxon>Metazoa</taxon>
        <taxon>Ecdysozoa</taxon>
        <taxon>Arthropoda</taxon>
        <taxon>Hexapoda</taxon>
        <taxon>Collembola</taxon>
        <taxon>Entomobryomorpha</taxon>
        <taxon>Entomobryoidea</taxon>
        <taxon>Orchesellidae</taxon>
        <taxon>Orchesellinae</taxon>
        <taxon>Orchesella</taxon>
    </lineage>
</organism>
<name>A0A1D2MXE3_ORCCI</name>
<evidence type="ECO:0000313" key="2">
    <source>
        <dbReference type="EMBL" id="ODM97652.1"/>
    </source>
</evidence>
<gene>
    <name evidence="2" type="ORF">Ocin01_09028</name>
</gene>
<reference evidence="2 3" key="1">
    <citation type="journal article" date="2016" name="Genome Biol. Evol.">
        <title>Gene Family Evolution Reflects Adaptation to Soil Environmental Stressors in the Genome of the Collembolan Orchesella cincta.</title>
        <authorList>
            <person name="Faddeeva-Vakhrusheva A."/>
            <person name="Derks M.F."/>
            <person name="Anvar S.Y."/>
            <person name="Agamennone V."/>
            <person name="Suring W."/>
            <person name="Smit S."/>
            <person name="van Straalen N.M."/>
            <person name="Roelofs D."/>
        </authorList>
    </citation>
    <scope>NUCLEOTIDE SEQUENCE [LARGE SCALE GENOMIC DNA]</scope>
    <source>
        <tissue evidence="2">Mixed pool</tissue>
    </source>
</reference>
<evidence type="ECO:0000313" key="3">
    <source>
        <dbReference type="Proteomes" id="UP000094527"/>
    </source>
</evidence>
<dbReference type="GO" id="GO:0005737">
    <property type="term" value="C:cytoplasm"/>
    <property type="evidence" value="ECO:0007669"/>
    <property type="project" value="UniProtKB-ARBA"/>
</dbReference>
<sequence length="656" mass="75396">MKRFEMNLQPKKGPQMQPPDMGLLHMALGHGDPTPEVLPYREWPSKRIMPYRVKRVVSPFEIYLEYALNSAVDKYNEWFPEMQQFYNNPNLGREYMLSNGVAIIGKSYACRDYNDNKWYRVRCHDTDGKSATVFYCDFGNLQMVNPSVLRELDLKFSAWSSQAFRAHLADVLPLDGGMTWSQEVCEIFSNMVMGRVFKGIVVYREDRVINSNFPDFTANMGIVLFDKFIRHQNKKKIHEGPFCTINAMLVDMGKAQVTGACATCHHTISPSDYGYSDFEHDLWNVGIDDEDDPSPPSPDADSDNLVEEDFDLGILTQNQLRAISSNPANVKPPKMTWKHHNQLDRVDVDLSDVVARTAAEMLPLEIRDRLCHVTLSFVLGPNHIYVNFVSRQKALSKMQKDIQTLVANVTSLPQEELQIGKFVACRTHGIWCRCVVKAYYDHSQRVKLLFVDHGNETMVDASAVKNLPEIFHTIPSFAFRVHLDAPGLKPVGQLGWSADACEDFRKYTYTWHRTTAVYYLFRPVHSEKIELAEYTQELSFDENKWIPGSKKDIDHNKPINKLKEHPMLRPLFCSFGVEIDYEVFMNDSPLWHFRPIYDDLLHNEHALLEINRNAINTNSNIVNFIATKAEKVKKVSKPVLSRFPNAPPKHTQRVGI</sequence>
<dbReference type="EMBL" id="LJIJ01000424">
    <property type="protein sequence ID" value="ODM97652.1"/>
    <property type="molecule type" value="Genomic_DNA"/>
</dbReference>
<evidence type="ECO:0000259" key="1">
    <source>
        <dbReference type="SMART" id="SM00333"/>
    </source>
</evidence>
<dbReference type="OMA" id="CTINAML"/>
<dbReference type="SUPFAM" id="SSF63748">
    <property type="entry name" value="Tudor/PWWP/MBT"/>
    <property type="match status" value="2"/>
</dbReference>
<dbReference type="STRING" id="48709.A0A1D2MXE3"/>
<dbReference type="InterPro" id="IPR035437">
    <property type="entry name" value="SNase_OB-fold_sf"/>
</dbReference>
<dbReference type="Proteomes" id="UP000094527">
    <property type="component" value="Unassembled WGS sequence"/>
</dbReference>
<proteinExistence type="predicted"/>
<protein>
    <submittedName>
        <fullName evidence="2">Tudor domain-containing protein 6</fullName>
    </submittedName>
</protein>
<dbReference type="InterPro" id="IPR050621">
    <property type="entry name" value="Tudor_domain_containing"/>
</dbReference>
<dbReference type="Gene3D" id="2.40.50.90">
    <property type="match status" value="1"/>
</dbReference>
<feature type="domain" description="Tudor" evidence="1">
    <location>
        <begin position="100"/>
        <end position="157"/>
    </location>
</feature>
<keyword evidence="3" id="KW-1185">Reference proteome</keyword>
<dbReference type="Gene3D" id="2.30.30.140">
    <property type="match status" value="2"/>
</dbReference>